<comment type="caution">
    <text evidence="1">The sequence shown here is derived from an EMBL/GenBank/DDBJ whole genome shotgun (WGS) entry which is preliminary data.</text>
</comment>
<evidence type="ECO:0000313" key="2">
    <source>
        <dbReference type="Proteomes" id="UP000315423"/>
    </source>
</evidence>
<name>A0AC61SA01_9EURY</name>
<dbReference type="EMBL" id="QYBA01000208">
    <property type="protein sequence ID" value="TKY91371.1"/>
    <property type="molecule type" value="Genomic_DNA"/>
</dbReference>
<organism evidence="1 2">
    <name type="scientific">Candidatus Methanomarinus sp</name>
    <dbReference type="NCBI Taxonomy" id="3386244"/>
    <lineage>
        <taxon>Archaea</taxon>
        <taxon>Methanobacteriati</taxon>
        <taxon>Methanobacteriota</taxon>
        <taxon>Stenosarchaea group</taxon>
        <taxon>Methanomicrobia</taxon>
        <taxon>Methanosarcinales</taxon>
        <taxon>ANME-2 cluster</taxon>
        <taxon>Candidatus Methanocomedenaceae</taxon>
        <taxon>Candidatus Methanomarinus</taxon>
    </lineage>
</organism>
<protein>
    <submittedName>
        <fullName evidence="1">NOG1 family protein</fullName>
    </submittedName>
</protein>
<evidence type="ECO:0000313" key="1">
    <source>
        <dbReference type="EMBL" id="TKY91371.1"/>
    </source>
</evidence>
<proteinExistence type="predicted"/>
<accession>A0AC61SA01</accession>
<reference evidence="1" key="1">
    <citation type="submission" date="2018-09" db="EMBL/GenBank/DDBJ databases">
        <title>A genomic encyclopedia of anaerobic methanotrophic archaea.</title>
        <authorList>
            <person name="Skennerton C.T."/>
            <person name="Chadwick G.L."/>
            <person name="Laso-Perez R."/>
            <person name="Leu A.O."/>
            <person name="Speth D.R."/>
            <person name="Yu H."/>
            <person name="Morgan-Lang C."/>
            <person name="Hatzenpichler R."/>
            <person name="Goudeau D."/>
            <person name="Malmstrom R."/>
            <person name="Woyke T."/>
            <person name="Hallam S."/>
            <person name="Tyson G.W."/>
            <person name="Wegener G."/>
            <person name="Boetius A."/>
            <person name="Orphan V.J."/>
        </authorList>
    </citation>
    <scope>NUCLEOTIDE SEQUENCE</scope>
    <source>
        <strain evidence="1">CONS3730D10UFb2</strain>
    </source>
</reference>
<sequence>MIFEKIKTVPTSEELLNKAFRRASRARKGKTVRSVYSRRRAEESMLLTASNILSDNLTDIVRQFPSFENIPEFYRELSDVLVSVDMLRSNLGSVQWAGEKIYEIGRTHVGKMRHSDNPKAIRSAAFGRMSSIMRDIDKNLSFLNDARNKLRKLPDVVMEPTIVIAGYPNVGKSSFVSHVSSARPKIASYPFTTKGLAIGHVEIKGQRHQIIDTPGLLDRPLGQRNEIELQAILALRHLGDVLLFIIDPTGTCGYELDDQMRLHNEIKEHIDMPVLTAANKSDLFDDIQDMKLDKQCDMIMSTLTGNGVKAVWERIISIMDTIDPDRSMKTIDLKPASDKPE</sequence>
<gene>
    <name evidence="1" type="ORF">C5S46_06165</name>
</gene>
<dbReference type="Proteomes" id="UP000315423">
    <property type="component" value="Unassembled WGS sequence"/>
</dbReference>